<dbReference type="Proteomes" id="UP000748025">
    <property type="component" value="Unassembled WGS sequence"/>
</dbReference>
<dbReference type="OrthoDB" id="416741at2759"/>
<evidence type="ECO:0000313" key="22">
    <source>
        <dbReference type="Proteomes" id="UP000748025"/>
    </source>
</evidence>
<keyword evidence="13" id="KW-0464">Manganese</keyword>
<keyword evidence="12" id="KW-0051">Antiviral defense</keyword>
<keyword evidence="11 15" id="KW-0694">RNA-binding</keyword>
<evidence type="ECO:0000256" key="4">
    <source>
        <dbReference type="ARBA" id="ARBA00022723"/>
    </source>
</evidence>
<dbReference type="CDD" id="cd18034">
    <property type="entry name" value="DEXHc_dicer"/>
    <property type="match status" value="1"/>
</dbReference>
<dbReference type="GO" id="GO:0030422">
    <property type="term" value="P:siRNA processing"/>
    <property type="evidence" value="ECO:0007669"/>
    <property type="project" value="TreeGrafter"/>
</dbReference>
<comment type="function">
    <text evidence="14">Dicer-like endonuclease involved in cleaving double-stranded RNA in the RNA interference (RNAi) pathway. Produces 21 to 25 bp dsRNAs (siRNAs) which target the selective destruction of homologous RNAs leading to sequence-specific suppression of gene expression, called post-transcriptional gene silencing (PTGS). Part of a broad host defense response against viral infection and transposons.</text>
</comment>
<dbReference type="Pfam" id="PF00270">
    <property type="entry name" value="DEAD"/>
    <property type="match status" value="1"/>
</dbReference>
<dbReference type="InterPro" id="IPR038248">
    <property type="entry name" value="Dicer_dimer_sf"/>
</dbReference>
<keyword evidence="4" id="KW-0479">Metal-binding</keyword>
<dbReference type="GO" id="GO:0004386">
    <property type="term" value="F:helicase activity"/>
    <property type="evidence" value="ECO:0007669"/>
    <property type="project" value="UniProtKB-KW"/>
</dbReference>
<dbReference type="GO" id="GO:0046872">
    <property type="term" value="F:metal ion binding"/>
    <property type="evidence" value="ECO:0007669"/>
    <property type="project" value="UniProtKB-KW"/>
</dbReference>
<dbReference type="InterPro" id="IPR005034">
    <property type="entry name" value="Dicer_dimerisation"/>
</dbReference>
<dbReference type="PANTHER" id="PTHR14950:SF37">
    <property type="entry name" value="ENDORIBONUCLEASE DICER"/>
    <property type="match status" value="1"/>
</dbReference>
<evidence type="ECO:0000256" key="2">
    <source>
        <dbReference type="ARBA" id="ARBA00001946"/>
    </source>
</evidence>
<gene>
    <name evidence="21" type="ORF">E4U43_000048</name>
</gene>
<evidence type="ECO:0000256" key="13">
    <source>
        <dbReference type="ARBA" id="ARBA00023211"/>
    </source>
</evidence>
<feature type="domain" description="Helicase C-terminal" evidence="19">
    <location>
        <begin position="453"/>
        <end position="615"/>
    </location>
</feature>
<comment type="cofactor">
    <cofactor evidence="1">
        <name>Mn(2+)</name>
        <dbReference type="ChEBI" id="CHEBI:29035"/>
    </cofactor>
</comment>
<dbReference type="EMBL" id="SRPW01001010">
    <property type="protein sequence ID" value="KAG6009091.1"/>
    <property type="molecule type" value="Genomic_DNA"/>
</dbReference>
<dbReference type="PANTHER" id="PTHR14950">
    <property type="entry name" value="DICER-RELATED"/>
    <property type="match status" value="1"/>
</dbReference>
<dbReference type="PROSITE" id="PS51192">
    <property type="entry name" value="HELICASE_ATP_BIND_1"/>
    <property type="match status" value="1"/>
</dbReference>
<proteinExistence type="inferred from homology"/>
<dbReference type="GO" id="GO:0005524">
    <property type="term" value="F:ATP binding"/>
    <property type="evidence" value="ECO:0007669"/>
    <property type="project" value="UniProtKB-KW"/>
</dbReference>
<evidence type="ECO:0000256" key="12">
    <source>
        <dbReference type="ARBA" id="ARBA00023118"/>
    </source>
</evidence>
<evidence type="ECO:0000259" key="20">
    <source>
        <dbReference type="PROSITE" id="PS51327"/>
    </source>
</evidence>
<dbReference type="CDD" id="cd00593">
    <property type="entry name" value="RIBOc"/>
    <property type="match status" value="2"/>
</dbReference>
<dbReference type="GO" id="GO:0051607">
    <property type="term" value="P:defense response to virus"/>
    <property type="evidence" value="ECO:0007669"/>
    <property type="project" value="UniProtKB-KW"/>
</dbReference>
<dbReference type="PROSITE" id="PS50137">
    <property type="entry name" value="DS_RBD"/>
    <property type="match status" value="1"/>
</dbReference>
<feature type="domain" description="Helicase ATP-binding" evidence="18">
    <location>
        <begin position="109"/>
        <end position="286"/>
    </location>
</feature>
<dbReference type="Pfam" id="PF03368">
    <property type="entry name" value="Dicer_dimer"/>
    <property type="match status" value="1"/>
</dbReference>
<dbReference type="PROSITE" id="PS51327">
    <property type="entry name" value="DICER_DSRBF"/>
    <property type="match status" value="1"/>
</dbReference>
<keyword evidence="9" id="KW-0067">ATP-binding</keyword>
<dbReference type="InterPro" id="IPR014720">
    <property type="entry name" value="dsRBD_dom"/>
</dbReference>
<comment type="similarity">
    <text evidence="15">Belongs to the helicase family. Dicer subfamily.</text>
</comment>
<evidence type="ECO:0000256" key="14">
    <source>
        <dbReference type="ARBA" id="ARBA00025403"/>
    </source>
</evidence>
<dbReference type="PROSITE" id="PS51194">
    <property type="entry name" value="HELICASE_CTER"/>
    <property type="match status" value="1"/>
</dbReference>
<comment type="caution">
    <text evidence="21">The sequence shown here is derived from an EMBL/GenBank/DDBJ whole genome shotgun (WGS) entry which is preliminary data.</text>
</comment>
<evidence type="ECO:0000256" key="1">
    <source>
        <dbReference type="ARBA" id="ARBA00001936"/>
    </source>
</evidence>
<dbReference type="InterPro" id="IPR001650">
    <property type="entry name" value="Helicase_C-like"/>
</dbReference>
<feature type="domain" description="RNase III" evidence="17">
    <location>
        <begin position="1182"/>
        <end position="1364"/>
    </location>
</feature>
<feature type="domain" description="RNase III" evidence="17">
    <location>
        <begin position="995"/>
        <end position="1140"/>
    </location>
</feature>
<keyword evidence="22" id="KW-1185">Reference proteome</keyword>
<accession>A0A9P7NAE7</accession>
<evidence type="ECO:0000259" key="19">
    <source>
        <dbReference type="PROSITE" id="PS51194"/>
    </source>
</evidence>
<evidence type="ECO:0000256" key="10">
    <source>
        <dbReference type="ARBA" id="ARBA00022842"/>
    </source>
</evidence>
<dbReference type="GO" id="GO:0004525">
    <property type="term" value="F:ribonuclease III activity"/>
    <property type="evidence" value="ECO:0007669"/>
    <property type="project" value="InterPro"/>
</dbReference>
<evidence type="ECO:0000313" key="21">
    <source>
        <dbReference type="EMBL" id="KAG6009091.1"/>
    </source>
</evidence>
<dbReference type="Pfam" id="PF00271">
    <property type="entry name" value="Helicase_C"/>
    <property type="match status" value="1"/>
</dbReference>
<reference evidence="21" key="1">
    <citation type="journal article" date="2020" name="bioRxiv">
        <title>Whole genome comparisons of ergot fungi reveals the divergence and evolution of species within the genus Claviceps are the result of varying mechanisms driving genome evolution and host range expansion.</title>
        <authorList>
            <person name="Wyka S.A."/>
            <person name="Mondo S.J."/>
            <person name="Liu M."/>
            <person name="Dettman J."/>
            <person name="Nalam V."/>
            <person name="Broders K.D."/>
        </authorList>
    </citation>
    <scope>NUCLEOTIDE SEQUENCE</scope>
    <source>
        <strain evidence="21">CCC 602</strain>
    </source>
</reference>
<evidence type="ECO:0000259" key="16">
    <source>
        <dbReference type="PROSITE" id="PS50137"/>
    </source>
</evidence>
<dbReference type="InterPro" id="IPR027417">
    <property type="entry name" value="P-loop_NTPase"/>
</dbReference>
<dbReference type="InterPro" id="IPR000999">
    <property type="entry name" value="RNase_III_dom"/>
</dbReference>
<dbReference type="Gene3D" id="1.10.1520.10">
    <property type="entry name" value="Ribonuclease III domain"/>
    <property type="match status" value="2"/>
</dbReference>
<evidence type="ECO:0000256" key="11">
    <source>
        <dbReference type="ARBA" id="ARBA00022884"/>
    </source>
</evidence>
<dbReference type="Pfam" id="PF00636">
    <property type="entry name" value="Ribonuclease_3"/>
    <property type="match status" value="2"/>
</dbReference>
<dbReference type="SMART" id="SM00487">
    <property type="entry name" value="DEXDc"/>
    <property type="match status" value="1"/>
</dbReference>
<sequence>MSLIVPHEVAAVFRMTLATSSPGVASKGDSDTDMANSPLDCSTGVSCHGVAPPVTPTSNNTVEILSDAAYQASLHQSSSNDRHLNTVDVESGKTAPTAAMSTRAYQLEMLHQSLNQNAIVVMDTGSGKTHVAVLRIKAELERSSPDKIIWFLAPTVALCSQQFDVIRLQLPAMSMKLLTGQENVETWSATTWKTVLLDVRIVVSTYQVLLDTLCHSFIKMDRISLIVFDEAHNCCGKHPGSKIMTDFYHRNKEMELPVPFILGITATPSMTENIENISILEATLDGKCITPTLHRDDLFKCVKRPQIRSIPYSAHSRTVYTPLMRRLHEEFQSLDITQDPLVQRLQKDPTERNRRALSRAIEKYDTFVQNQIRGLRNRSVEIAQQLGSWAADYYIWKSATSFLERMNNDRANIFDNWVNSERQYVAEFLHRVSPQKPPHMPQNGDEISDKASALIKELVVIDDPIVCIIFAKERATVSLLCDLLGSCPRIAERHRIGSIVGSSNYQGKRNALYEPLGDSGQTALQEFRAGNINILIATSVLEEGIDVPACNMVICFDHPSTPKAFVQRRGRARMKDSTLLLLSEHSSPTIGRWEALEEEMKAVYQDTQREIMQLRQLEESEATCPTFFLVQSTGARLDFDNAKSHLEHFCRVLSAGEFIDNRPDYIIRRHEESTPLTLSATVLLPSFVPTKLRVIDGKLRWLSEKNATKEVAFEAYRALYEAGMVNEHLLPFKYEDIPGVEDRASEVEVEALFDPWIAVANAWKQAEQLWLYSLTFHDTEHFDQRKIDVVLPSKLERWQPIQTYMSFEDSCRLECDSRRSISAAEAAGLPDHTSSLLALHFAHRWTVEERSHVIKMCVRDTHVSLQDIGGRPFDTSDETITGGRHLIRDGSSMPYQYLGLVSNKPPVGQIQNTMRDYDLAPEDVPYLIVKKWTKRTDFLHPIIQEAPSSSTITQKLYPQVLPLSWAKVDTLPLTYVRLGMIIPSVMHEIEVMLIVKELSETLLRGVDIKRLDLVKEAISSGNADEPVNYERLEFLGDSVLKYLAAIQVSAIQPDWPEGYLSFFKDRIVSNSRLSRAAIDTGLAKFILTKKFTGQKWRPKYLTNYGDAALNVAKGPPRKVSTKTLADVAEALIGASYVDGGLTKARACISTFINEIRWQDVTANRDVFYERAHDQVTSFSPELEQLEELVGYKFTKKSLLLEALTHPSCLFNHDTRSYEHLEFLGDAVLDYVIVRKLYACTPPLPHHQMHILKTAMVNGDFLAFLCLNHSKARRAETILTPDLEVVEQEEAVPLALWNFMRHSSEPIGVEQAALQKRFVALRTDVLTAMADDDYYPWALLARMQAKKFYSDVFEALLGAMWVDSGSVEECEAFLTRLGVLSYLDRLIRDGVQVQHPKELMGKYAVAQTVTYRIGAQKAKNGGEPRFSCRLSIGSEVVAEVFDGVSKEEVKIKAADQAVRMMDRKRKRGGHE</sequence>
<evidence type="ECO:0000256" key="9">
    <source>
        <dbReference type="ARBA" id="ARBA00022840"/>
    </source>
</evidence>
<dbReference type="FunFam" id="1.10.1520.10:FF:000032">
    <property type="entry name" value="Dicer-like protein 2"/>
    <property type="match status" value="1"/>
</dbReference>
<dbReference type="InterPro" id="IPR036389">
    <property type="entry name" value="RNase_III_sf"/>
</dbReference>
<dbReference type="Gene3D" id="3.40.50.300">
    <property type="entry name" value="P-loop containing nucleotide triphosphate hydrolases"/>
    <property type="match status" value="2"/>
</dbReference>
<dbReference type="PROSITE" id="PS50142">
    <property type="entry name" value="RNASE_3_2"/>
    <property type="match status" value="2"/>
</dbReference>
<organism evidence="21 22">
    <name type="scientific">Claviceps pusilla</name>
    <dbReference type="NCBI Taxonomy" id="123648"/>
    <lineage>
        <taxon>Eukaryota</taxon>
        <taxon>Fungi</taxon>
        <taxon>Dikarya</taxon>
        <taxon>Ascomycota</taxon>
        <taxon>Pezizomycotina</taxon>
        <taxon>Sordariomycetes</taxon>
        <taxon>Hypocreomycetidae</taxon>
        <taxon>Hypocreales</taxon>
        <taxon>Clavicipitaceae</taxon>
        <taxon>Claviceps</taxon>
    </lineage>
</organism>
<dbReference type="Gene3D" id="3.30.160.380">
    <property type="entry name" value="Dicer dimerisation domain"/>
    <property type="match status" value="1"/>
</dbReference>
<evidence type="ECO:0000256" key="3">
    <source>
        <dbReference type="ARBA" id="ARBA00022721"/>
    </source>
</evidence>
<dbReference type="SMART" id="SM00490">
    <property type="entry name" value="HELICc"/>
    <property type="match status" value="1"/>
</dbReference>
<name>A0A9P7NAE7_9HYPO</name>
<dbReference type="SMART" id="SM00535">
    <property type="entry name" value="RIBOc"/>
    <property type="match status" value="2"/>
</dbReference>
<keyword evidence="6" id="KW-0547">Nucleotide-binding</keyword>
<keyword evidence="10" id="KW-0460">Magnesium</keyword>
<keyword evidence="5" id="KW-0677">Repeat</keyword>
<protein>
    <submittedName>
        <fullName evidence="21">Uncharacterized protein</fullName>
    </submittedName>
</protein>
<dbReference type="GO" id="GO:0003723">
    <property type="term" value="F:RNA binding"/>
    <property type="evidence" value="ECO:0007669"/>
    <property type="project" value="UniProtKB-UniRule"/>
</dbReference>
<keyword evidence="8" id="KW-0347">Helicase</keyword>
<dbReference type="GO" id="GO:0005737">
    <property type="term" value="C:cytoplasm"/>
    <property type="evidence" value="ECO:0007669"/>
    <property type="project" value="TreeGrafter"/>
</dbReference>
<dbReference type="SUPFAM" id="SSF52540">
    <property type="entry name" value="P-loop containing nucleoside triphosphate hydrolases"/>
    <property type="match status" value="1"/>
</dbReference>
<comment type="cofactor">
    <cofactor evidence="2">
        <name>Mg(2+)</name>
        <dbReference type="ChEBI" id="CHEBI:18420"/>
    </cofactor>
</comment>
<evidence type="ECO:0000256" key="5">
    <source>
        <dbReference type="ARBA" id="ARBA00022737"/>
    </source>
</evidence>
<evidence type="ECO:0000259" key="17">
    <source>
        <dbReference type="PROSITE" id="PS50142"/>
    </source>
</evidence>
<dbReference type="InterPro" id="IPR011545">
    <property type="entry name" value="DEAD/DEAH_box_helicase_dom"/>
</dbReference>
<dbReference type="InterPro" id="IPR014001">
    <property type="entry name" value="Helicase_ATP-bd"/>
</dbReference>
<feature type="domain" description="Dicer dsRNA-binding fold" evidence="20">
    <location>
        <begin position="642"/>
        <end position="739"/>
    </location>
</feature>
<evidence type="ECO:0000256" key="15">
    <source>
        <dbReference type="PROSITE-ProRule" id="PRU00657"/>
    </source>
</evidence>
<feature type="domain" description="DRBM" evidence="16">
    <location>
        <begin position="1394"/>
        <end position="1462"/>
    </location>
</feature>
<dbReference type="GO" id="GO:0005634">
    <property type="term" value="C:nucleus"/>
    <property type="evidence" value="ECO:0007669"/>
    <property type="project" value="TreeGrafter"/>
</dbReference>
<keyword evidence="7" id="KW-0378">Hydrolase</keyword>
<evidence type="ECO:0000259" key="18">
    <source>
        <dbReference type="PROSITE" id="PS51192"/>
    </source>
</evidence>
<evidence type="ECO:0000256" key="6">
    <source>
        <dbReference type="ARBA" id="ARBA00022741"/>
    </source>
</evidence>
<evidence type="ECO:0000256" key="7">
    <source>
        <dbReference type="ARBA" id="ARBA00022801"/>
    </source>
</evidence>
<keyword evidence="3" id="KW-0930">Antiviral protein</keyword>
<dbReference type="SUPFAM" id="SSF69065">
    <property type="entry name" value="RNase III domain-like"/>
    <property type="match status" value="2"/>
</dbReference>
<dbReference type="GO" id="GO:0050688">
    <property type="term" value="P:regulation of defense response to virus"/>
    <property type="evidence" value="ECO:0007669"/>
    <property type="project" value="UniProtKB-KW"/>
</dbReference>
<evidence type="ECO:0000256" key="8">
    <source>
        <dbReference type="ARBA" id="ARBA00022806"/>
    </source>
</evidence>
<dbReference type="PROSITE" id="PS00517">
    <property type="entry name" value="RNASE_3_1"/>
    <property type="match status" value="1"/>
</dbReference>